<proteinExistence type="predicted"/>
<dbReference type="InParanoid" id="D7SVM0"/>
<evidence type="ECO:0000256" key="1">
    <source>
        <dbReference type="SAM" id="SignalP"/>
    </source>
</evidence>
<evidence type="ECO:0000313" key="2">
    <source>
        <dbReference type="EMBL" id="CBI21319.3"/>
    </source>
</evidence>
<dbReference type="ExpressionAtlas" id="D7SVM0">
    <property type="expression patterns" value="baseline and differential"/>
</dbReference>
<dbReference type="Proteomes" id="UP000009183">
    <property type="component" value="Chromosome 14"/>
</dbReference>
<keyword evidence="3" id="KW-1185">Reference proteome</keyword>
<feature type="chain" id="PRO_5003105813" description="Pollen-specific protein-like" evidence="1">
    <location>
        <begin position="19"/>
        <end position="167"/>
    </location>
</feature>
<dbReference type="eggNOG" id="ENOG502QQGB">
    <property type="taxonomic scope" value="Eukaryota"/>
</dbReference>
<dbReference type="HOGENOM" id="CLU_122680_0_0_1"/>
<protein>
    <recommendedName>
        <fullName evidence="4">Pollen-specific protein-like</fullName>
    </recommendedName>
</protein>
<dbReference type="OMA" id="MVYCDIC"/>
<dbReference type="PANTHER" id="PTHR46995:SF4">
    <property type="entry name" value="POLLEN OLE E 1 ALLERGEN AND EXTENSIN FAMILY PROTEIN"/>
    <property type="match status" value="1"/>
</dbReference>
<dbReference type="PANTHER" id="PTHR46995">
    <property type="entry name" value="OS09G0508200 PROTEIN"/>
    <property type="match status" value="1"/>
</dbReference>
<evidence type="ECO:0008006" key="4">
    <source>
        <dbReference type="Google" id="ProtNLM"/>
    </source>
</evidence>
<feature type="signal peptide" evidence="1">
    <location>
        <begin position="1"/>
        <end position="18"/>
    </location>
</feature>
<dbReference type="Pfam" id="PF01190">
    <property type="entry name" value="Pollen_Ole_e_1"/>
    <property type="match status" value="1"/>
</dbReference>
<dbReference type="OrthoDB" id="1588785at2759"/>
<dbReference type="FunCoup" id="D7SVM0">
    <property type="interactions" value="183"/>
</dbReference>
<evidence type="ECO:0000313" key="3">
    <source>
        <dbReference type="Proteomes" id="UP000009183"/>
    </source>
</evidence>
<accession>D7SVM0</accession>
<reference evidence="3" key="1">
    <citation type="journal article" date="2007" name="Nature">
        <title>The grapevine genome sequence suggests ancestral hexaploidization in major angiosperm phyla.</title>
        <authorList>
            <consortium name="The French-Italian Public Consortium for Grapevine Genome Characterization."/>
            <person name="Jaillon O."/>
            <person name="Aury J.-M."/>
            <person name="Noel B."/>
            <person name="Policriti A."/>
            <person name="Clepet C."/>
            <person name="Casagrande A."/>
            <person name="Choisne N."/>
            <person name="Aubourg S."/>
            <person name="Vitulo N."/>
            <person name="Jubin C."/>
            <person name="Vezzi A."/>
            <person name="Legeai F."/>
            <person name="Hugueney P."/>
            <person name="Dasilva C."/>
            <person name="Horner D."/>
            <person name="Mica E."/>
            <person name="Jublot D."/>
            <person name="Poulain J."/>
            <person name="Bruyere C."/>
            <person name="Billault A."/>
            <person name="Segurens B."/>
            <person name="Gouyvenoux M."/>
            <person name="Ugarte E."/>
            <person name="Cattonaro F."/>
            <person name="Anthouard V."/>
            <person name="Vico V."/>
            <person name="Del Fabbro C."/>
            <person name="Alaux M."/>
            <person name="Di Gaspero G."/>
            <person name="Dumas V."/>
            <person name="Felice N."/>
            <person name="Paillard S."/>
            <person name="Juman I."/>
            <person name="Moroldo M."/>
            <person name="Scalabrin S."/>
            <person name="Canaguier A."/>
            <person name="Le Clainche I."/>
            <person name="Malacrida G."/>
            <person name="Durand E."/>
            <person name="Pesole G."/>
            <person name="Laucou V."/>
            <person name="Chatelet P."/>
            <person name="Merdinoglu D."/>
            <person name="Delledonne M."/>
            <person name="Pezzotti M."/>
            <person name="Lecharny A."/>
            <person name="Scarpelli C."/>
            <person name="Artiguenave F."/>
            <person name="Pe M.E."/>
            <person name="Valle G."/>
            <person name="Morgante M."/>
            <person name="Caboche M."/>
            <person name="Adam-Blondon A.-F."/>
            <person name="Weissenbach J."/>
            <person name="Quetier F."/>
            <person name="Wincker P."/>
        </authorList>
    </citation>
    <scope>NUCLEOTIDE SEQUENCE [LARGE SCALE GENOMIC DNA]</scope>
    <source>
        <strain evidence="3">cv. Pinot noir / PN40024</strain>
    </source>
</reference>
<organism evidence="2 3">
    <name type="scientific">Vitis vinifera</name>
    <name type="common">Grape</name>
    <dbReference type="NCBI Taxonomy" id="29760"/>
    <lineage>
        <taxon>Eukaryota</taxon>
        <taxon>Viridiplantae</taxon>
        <taxon>Streptophyta</taxon>
        <taxon>Embryophyta</taxon>
        <taxon>Tracheophyta</taxon>
        <taxon>Spermatophyta</taxon>
        <taxon>Magnoliopsida</taxon>
        <taxon>eudicotyledons</taxon>
        <taxon>Gunneridae</taxon>
        <taxon>Pentapetalae</taxon>
        <taxon>rosids</taxon>
        <taxon>Vitales</taxon>
        <taxon>Vitaceae</taxon>
        <taxon>Viteae</taxon>
        <taxon>Vitis</taxon>
    </lineage>
</organism>
<dbReference type="PaxDb" id="29760-VIT_14s0068g01620.t01"/>
<dbReference type="AlphaFoldDB" id="D7SVM0"/>
<sequence length="167" mass="18363">MAPVILFLLSSLFAQSLFLKVEPEKPHNSHITVMGIVYCDICSNNTFSRNSYFLPGVEVNIECKFQAISPRTTEQISFSVTRTTDKFGVYKLEIPSVEGIECASDSAIESSCQASLMWSSSSSCNVPGHKTTTDEIAIKSKQANVCIYSLNALNYRPSERDTALCGN</sequence>
<keyword evidence="1" id="KW-0732">Signal</keyword>
<gene>
    <name evidence="2" type="ordered locus">VIT_14s0068g01620</name>
</gene>
<dbReference type="EMBL" id="FN595232">
    <property type="protein sequence ID" value="CBI21319.3"/>
    <property type="molecule type" value="Genomic_DNA"/>
</dbReference>
<name>D7SVM0_VITVI</name>